<evidence type="ECO:0000256" key="4">
    <source>
        <dbReference type="ARBA" id="ARBA00022759"/>
    </source>
</evidence>
<dbReference type="SUPFAM" id="SSF57756">
    <property type="entry name" value="Retrovirus zinc finger-like domains"/>
    <property type="match status" value="1"/>
</dbReference>
<dbReference type="PROSITE" id="PS50994">
    <property type="entry name" value="INTEGRASE"/>
    <property type="match status" value="1"/>
</dbReference>
<evidence type="ECO:0000313" key="10">
    <source>
        <dbReference type="Proteomes" id="UP000007635"/>
    </source>
</evidence>
<evidence type="ECO:0000313" key="9">
    <source>
        <dbReference type="Ensembl" id="ENSGACP00000070711.1"/>
    </source>
</evidence>
<dbReference type="GO" id="GO:0003676">
    <property type="term" value="F:nucleic acid binding"/>
    <property type="evidence" value="ECO:0007669"/>
    <property type="project" value="InterPro"/>
</dbReference>
<dbReference type="SUPFAM" id="SSF53098">
    <property type="entry name" value="Ribonuclease H-like"/>
    <property type="match status" value="1"/>
</dbReference>
<dbReference type="Gene3D" id="3.30.420.10">
    <property type="entry name" value="Ribonuclease H-like superfamily/Ribonuclease H"/>
    <property type="match status" value="1"/>
</dbReference>
<dbReference type="Gene3D" id="4.10.60.10">
    <property type="entry name" value="Zinc finger, CCHC-type"/>
    <property type="match status" value="1"/>
</dbReference>
<dbReference type="PANTHER" id="PTHR37984">
    <property type="entry name" value="PROTEIN CBG26694"/>
    <property type="match status" value="1"/>
</dbReference>
<evidence type="ECO:0000256" key="6">
    <source>
        <dbReference type="ARBA" id="ARBA00022918"/>
    </source>
</evidence>
<reference evidence="9" key="2">
    <citation type="submission" date="2025-08" db="UniProtKB">
        <authorList>
            <consortium name="Ensembl"/>
        </authorList>
    </citation>
    <scope>IDENTIFICATION</scope>
</reference>
<dbReference type="Pfam" id="PF00665">
    <property type="entry name" value="rve"/>
    <property type="match status" value="1"/>
</dbReference>
<dbReference type="Gene3D" id="1.10.340.70">
    <property type="match status" value="1"/>
</dbReference>
<dbReference type="InterPro" id="IPR001878">
    <property type="entry name" value="Znf_CCHC"/>
</dbReference>
<keyword evidence="10" id="KW-1185">Reference proteome</keyword>
<dbReference type="SMART" id="SM00343">
    <property type="entry name" value="ZnF_C2HC"/>
    <property type="match status" value="1"/>
</dbReference>
<organism evidence="9 10">
    <name type="scientific">Gasterosteus aculeatus aculeatus</name>
    <name type="common">three-spined stickleback</name>
    <dbReference type="NCBI Taxonomy" id="481459"/>
    <lineage>
        <taxon>Eukaryota</taxon>
        <taxon>Metazoa</taxon>
        <taxon>Chordata</taxon>
        <taxon>Craniata</taxon>
        <taxon>Vertebrata</taxon>
        <taxon>Euteleostomi</taxon>
        <taxon>Actinopterygii</taxon>
        <taxon>Neopterygii</taxon>
        <taxon>Teleostei</taxon>
        <taxon>Neoteleostei</taxon>
        <taxon>Acanthomorphata</taxon>
        <taxon>Eupercaria</taxon>
        <taxon>Perciformes</taxon>
        <taxon>Cottioidei</taxon>
        <taxon>Gasterosteales</taxon>
        <taxon>Gasterosteidae</taxon>
        <taxon>Gasterosteus</taxon>
    </lineage>
</organism>
<keyword evidence="1" id="KW-0808">Transferase</keyword>
<dbReference type="FunFam" id="3.30.420.10:FF:000032">
    <property type="entry name" value="Retrovirus-related Pol polyprotein from transposon 297-like Protein"/>
    <property type="match status" value="1"/>
</dbReference>
<dbReference type="AlphaFoldDB" id="A0AAQ4S895"/>
<dbReference type="Pfam" id="PF22938">
    <property type="entry name" value="Integrase_p58_C"/>
    <property type="match status" value="1"/>
</dbReference>
<evidence type="ECO:0000256" key="2">
    <source>
        <dbReference type="ARBA" id="ARBA00022695"/>
    </source>
</evidence>
<dbReference type="InterPro" id="IPR050951">
    <property type="entry name" value="Retrovirus_Pol_polyprotein"/>
</dbReference>
<evidence type="ECO:0000256" key="3">
    <source>
        <dbReference type="ARBA" id="ARBA00022722"/>
    </source>
</evidence>
<dbReference type="FunFam" id="1.10.340.70:FF:000001">
    <property type="entry name" value="Retrovirus-related Pol polyprotein from transposon gypsy-like Protein"/>
    <property type="match status" value="1"/>
</dbReference>
<evidence type="ECO:0000256" key="5">
    <source>
        <dbReference type="ARBA" id="ARBA00022801"/>
    </source>
</evidence>
<keyword evidence="2" id="KW-0548">Nucleotidyltransferase</keyword>
<dbReference type="InterPro" id="IPR036397">
    <property type="entry name" value="RNaseH_sf"/>
</dbReference>
<keyword evidence="4" id="KW-0255">Endonuclease</keyword>
<dbReference type="GeneTree" id="ENSGT01050000244855"/>
<dbReference type="InterPro" id="IPR041373">
    <property type="entry name" value="RT_RNaseH"/>
</dbReference>
<reference evidence="9 10" key="1">
    <citation type="journal article" date="2021" name="G3 (Bethesda)">
        <title>Improved contiguity of the threespine stickleback genome using long-read sequencing.</title>
        <authorList>
            <person name="Nath S."/>
            <person name="Shaw D.E."/>
            <person name="White M.A."/>
        </authorList>
    </citation>
    <scope>NUCLEOTIDE SEQUENCE [LARGE SCALE GENOMIC DNA]</scope>
    <source>
        <strain evidence="9 10">Lake Benthic</strain>
    </source>
</reference>
<sequence length="786" mass="86993">MHFKNFTPRNSKSSFSGASFQRPQKFGFGGPKAPLKDNTCRYCLVEGHWKKDCPLLRSKKLAQAKPAVMAVSGTASDHQGEFFQPKVEFGSQSHQGDFSAFVSDGVVSLVDGNHNVPIRILRDTGALDSFILESILPFSKVSDTGSCVMVRGMGLVPFSSPLHVVTLKCGLVAGDVAVGVRTQLPVEGIHMILGNDLAGSKVWADGKINIFKKQPSVPPAKVSPEYSCVSPEVFPGCAVTRSAALKKIESKPESLELPVKLQTEQLTSSRESLIAEQKADTTLTDLFDRVVPEAAVRNNAQCYFLLEGLLVRKWVPHSVQGLGEPVFQIVVPTVLRNKVLQTSHGEVAGHMGVRKTYDRILRHFFWPRLKRAVAQFIKTCPTCQRTSKPNQVVKPAPLYPIPAIGQPFEHLIIDCVGPLPRSKSDHNYLLTVMCHATRYPAAFPLRTITSKAVVKALTQFISTFGIPKIIQSDRGSNFTSHLFAQVLKQLKVKHNKSTAFHAQSQGALERFHQTLKSLLRSYCTELSADWEEGLPWLLLSAREVVQESTGFSPNDLVFGHKVRGPLAVLQDGCLPEEPPRNLIDYVNGFRLKLDIAGELAKEKLKCSQKKMKLRYDRQAELREFTPGDRVLALLPLVSSPFQAKYCGPFTVLRKVSDLNYLIETPGYRKSSKLCHVNLLKCYHSRDQSKVEGTRVVKSALTAAPVTVSCGLNFVDGGEEEVYVGSGLTPLTVFTDHNPLIFLKSLQNPNQRLMRWALFLQPFNLDIRHISGKDNIIADALSRAPVT</sequence>
<keyword evidence="3" id="KW-0540">Nuclease</keyword>
<dbReference type="GO" id="GO:0015074">
    <property type="term" value="P:DNA integration"/>
    <property type="evidence" value="ECO:0007669"/>
    <property type="project" value="InterPro"/>
</dbReference>
<dbReference type="InterPro" id="IPR001584">
    <property type="entry name" value="Integrase_cat-core"/>
</dbReference>
<dbReference type="Proteomes" id="UP000007635">
    <property type="component" value="Chromosome Y"/>
</dbReference>
<dbReference type="Pfam" id="PF17917">
    <property type="entry name" value="RT_RNaseH"/>
    <property type="match status" value="1"/>
</dbReference>
<dbReference type="InterPro" id="IPR041588">
    <property type="entry name" value="Integrase_H2C2"/>
</dbReference>
<evidence type="ECO:0000256" key="1">
    <source>
        <dbReference type="ARBA" id="ARBA00022679"/>
    </source>
</evidence>
<dbReference type="Pfam" id="PF17921">
    <property type="entry name" value="Integrase_H2C2"/>
    <property type="match status" value="1"/>
</dbReference>
<dbReference type="PANTHER" id="PTHR37984:SF15">
    <property type="entry name" value="INTEGRASE CATALYTIC DOMAIN-CONTAINING PROTEIN"/>
    <property type="match status" value="1"/>
</dbReference>
<dbReference type="Ensembl" id="ENSGACT00000050156.1">
    <property type="protein sequence ID" value="ENSGACP00000070711.1"/>
    <property type="gene ID" value="ENSGACG00000031677.1"/>
</dbReference>
<dbReference type="InterPro" id="IPR036875">
    <property type="entry name" value="Znf_CCHC_sf"/>
</dbReference>
<proteinExistence type="predicted"/>
<accession>A0AAQ4S895</accession>
<keyword evidence="6" id="KW-0695">RNA-directed DNA polymerase</keyword>
<reference evidence="9" key="3">
    <citation type="submission" date="2025-09" db="UniProtKB">
        <authorList>
            <consortium name="Ensembl"/>
        </authorList>
    </citation>
    <scope>IDENTIFICATION</scope>
</reference>
<evidence type="ECO:0000256" key="7">
    <source>
        <dbReference type="ARBA" id="ARBA00039658"/>
    </source>
</evidence>
<dbReference type="GO" id="GO:0016787">
    <property type="term" value="F:hydrolase activity"/>
    <property type="evidence" value="ECO:0007669"/>
    <property type="project" value="UniProtKB-KW"/>
</dbReference>
<protein>
    <recommendedName>
        <fullName evidence="7">Gypsy retrotransposon integrase-like protein 1</fullName>
    </recommendedName>
</protein>
<keyword evidence="5" id="KW-0378">Hydrolase</keyword>
<evidence type="ECO:0000259" key="8">
    <source>
        <dbReference type="PROSITE" id="PS50994"/>
    </source>
</evidence>
<dbReference type="GO" id="GO:0003964">
    <property type="term" value="F:RNA-directed DNA polymerase activity"/>
    <property type="evidence" value="ECO:0007669"/>
    <property type="project" value="UniProtKB-KW"/>
</dbReference>
<dbReference type="GO" id="GO:0008270">
    <property type="term" value="F:zinc ion binding"/>
    <property type="evidence" value="ECO:0007669"/>
    <property type="project" value="InterPro"/>
</dbReference>
<dbReference type="InterPro" id="IPR012337">
    <property type="entry name" value="RNaseH-like_sf"/>
</dbReference>
<name>A0AAQ4S895_GASAC</name>
<dbReference type="InterPro" id="IPR054465">
    <property type="entry name" value="Integrase_p58-like_C"/>
</dbReference>
<dbReference type="GO" id="GO:0004519">
    <property type="term" value="F:endonuclease activity"/>
    <property type="evidence" value="ECO:0007669"/>
    <property type="project" value="UniProtKB-KW"/>
</dbReference>
<feature type="domain" description="Integrase catalytic" evidence="8">
    <location>
        <begin position="403"/>
        <end position="561"/>
    </location>
</feature>